<name>A0ABV0NCQ4_9TELE</name>
<sequence>MRCAPHILHSVATVDANMALGSVSFVSAYRKGMSKAQGLWNLQSRSTVVANSIVNMLNRRSLLTCSTVMSNFAKALDKILGEEQESSANCIGYRHEYTKRLLYCSPLVDAILPGITKRLGLLLEDQEGQLAVAIHPKSCLFWLEQFMNRSAES</sequence>
<evidence type="ECO:0000313" key="2">
    <source>
        <dbReference type="Proteomes" id="UP001476798"/>
    </source>
</evidence>
<organism evidence="1 2">
    <name type="scientific">Goodea atripinnis</name>
    <dbReference type="NCBI Taxonomy" id="208336"/>
    <lineage>
        <taxon>Eukaryota</taxon>
        <taxon>Metazoa</taxon>
        <taxon>Chordata</taxon>
        <taxon>Craniata</taxon>
        <taxon>Vertebrata</taxon>
        <taxon>Euteleostomi</taxon>
        <taxon>Actinopterygii</taxon>
        <taxon>Neopterygii</taxon>
        <taxon>Teleostei</taxon>
        <taxon>Neoteleostei</taxon>
        <taxon>Acanthomorphata</taxon>
        <taxon>Ovalentaria</taxon>
        <taxon>Atherinomorphae</taxon>
        <taxon>Cyprinodontiformes</taxon>
        <taxon>Goodeidae</taxon>
        <taxon>Goodea</taxon>
    </lineage>
</organism>
<keyword evidence="2" id="KW-1185">Reference proteome</keyword>
<evidence type="ECO:0000313" key="1">
    <source>
        <dbReference type="EMBL" id="MEQ2168689.1"/>
    </source>
</evidence>
<accession>A0ABV0NCQ4</accession>
<protein>
    <submittedName>
        <fullName evidence="1">Uncharacterized protein</fullName>
    </submittedName>
</protein>
<gene>
    <name evidence="1" type="ORF">GOODEAATRI_017420</name>
</gene>
<dbReference type="Proteomes" id="UP001476798">
    <property type="component" value="Unassembled WGS sequence"/>
</dbReference>
<comment type="caution">
    <text evidence="1">The sequence shown here is derived from an EMBL/GenBank/DDBJ whole genome shotgun (WGS) entry which is preliminary data.</text>
</comment>
<dbReference type="EMBL" id="JAHRIO010031400">
    <property type="protein sequence ID" value="MEQ2168689.1"/>
    <property type="molecule type" value="Genomic_DNA"/>
</dbReference>
<reference evidence="1 2" key="1">
    <citation type="submission" date="2021-06" db="EMBL/GenBank/DDBJ databases">
        <authorList>
            <person name="Palmer J.M."/>
        </authorList>
    </citation>
    <scope>NUCLEOTIDE SEQUENCE [LARGE SCALE GENOMIC DNA]</scope>
    <source>
        <strain evidence="1 2">GA_2019</strain>
        <tissue evidence="1">Muscle</tissue>
    </source>
</reference>
<proteinExistence type="predicted"/>